<dbReference type="Proteomes" id="UP001211044">
    <property type="component" value="Chromosome"/>
</dbReference>
<proteinExistence type="inferred from homology"/>
<dbReference type="SUPFAM" id="SSF55083">
    <property type="entry name" value="6-hydroxymethyl-7,8-dihydropterin pyrophosphokinase, HPPK"/>
    <property type="match status" value="1"/>
</dbReference>
<dbReference type="InterPro" id="IPR000550">
    <property type="entry name" value="Hppk"/>
</dbReference>
<comment type="pathway">
    <text evidence="9">Cofactor biosynthesis; tetrahydrofolate biosynthesis; 2-amino-4-hydroxy-6-hydroxymethyl-7,8-dihydropteridine diphosphate from 7,8-dihydroneopterin triphosphate: step 3/4.</text>
</comment>
<gene>
    <name evidence="11" type="primary">folK</name>
    <name evidence="11" type="ORF">PIG85_08500</name>
</gene>
<evidence type="ECO:0000256" key="5">
    <source>
        <dbReference type="ARBA" id="ARBA00022741"/>
    </source>
</evidence>
<dbReference type="Gene3D" id="3.30.1130.10">
    <property type="match status" value="1"/>
</dbReference>
<dbReference type="RefSeq" id="WP_004807299.1">
    <property type="nucleotide sequence ID" value="NZ_CP116394.1"/>
</dbReference>
<evidence type="ECO:0000256" key="2">
    <source>
        <dbReference type="ARBA" id="ARBA00005051"/>
    </source>
</evidence>
<dbReference type="InterPro" id="IPR043133">
    <property type="entry name" value="GTP-CH-I_C/QueF"/>
</dbReference>
<keyword evidence="6" id="KW-0418">Kinase</keyword>
<dbReference type="NCBIfam" id="TIGR00526">
    <property type="entry name" value="folB_dom"/>
    <property type="match status" value="1"/>
</dbReference>
<keyword evidence="8 9" id="KW-0289">Folate biosynthesis</keyword>
<keyword evidence="4 11" id="KW-0808">Transferase</keyword>
<dbReference type="GO" id="GO:0016301">
    <property type="term" value="F:kinase activity"/>
    <property type="evidence" value="ECO:0007669"/>
    <property type="project" value="UniProtKB-KW"/>
</dbReference>
<evidence type="ECO:0000256" key="8">
    <source>
        <dbReference type="ARBA" id="ARBA00022909"/>
    </source>
</evidence>
<dbReference type="KEGG" id="wne:PIG85_08500"/>
<dbReference type="CDD" id="cd00483">
    <property type="entry name" value="HPPK"/>
    <property type="match status" value="1"/>
</dbReference>
<dbReference type="PANTHER" id="PTHR43071:SF1">
    <property type="entry name" value="2-AMINO-4-HYDROXY-6-HYDROXYMETHYLDIHYDROPTERIDINE PYROPHOSPHOKINASE"/>
    <property type="match status" value="1"/>
</dbReference>
<keyword evidence="7" id="KW-0067">ATP-binding</keyword>
<protein>
    <recommendedName>
        <fullName evidence="9">Bifunctional folate synthesis protein</fullName>
    </recommendedName>
    <domain>
        <recommendedName>
            <fullName evidence="9">Dihydroneopterin aldolase</fullName>
            <shortName evidence="9">DHNA</shortName>
            <ecNumber evidence="9">4.1.2.25</ecNumber>
        </recommendedName>
        <alternativeName>
            <fullName evidence="9">7,8-dihydroneopterin aldolase</fullName>
        </alternativeName>
    </domain>
    <domain>
        <recommendedName>
            <fullName evidence="9">2-amino-4-hydroxy-6-hydroxymethyldihydropteridine pyrophosphokinase</fullName>
            <ecNumber evidence="9">2.7.6.3</ecNumber>
        </recommendedName>
        <alternativeName>
            <fullName evidence="9">6-hydroxymethyl-7,8-dihydropterin pyrophosphokinase</fullName>
            <shortName evidence="9">PPPK</shortName>
        </alternativeName>
        <alternativeName>
            <fullName evidence="9">7,8-dihydro-6-hydroxymethylpterin pyrophosphokinase</fullName>
            <shortName evidence="9">HPPK</shortName>
        </alternativeName>
    </domain>
</protein>
<keyword evidence="9" id="KW-0456">Lyase</keyword>
<name>A0AB38XMS6_9ACTO</name>
<dbReference type="InterPro" id="IPR006157">
    <property type="entry name" value="FolB_dom"/>
</dbReference>
<comment type="similarity">
    <text evidence="3">In the N-terminal section; belongs to the DHNA family.</text>
</comment>
<evidence type="ECO:0000259" key="10">
    <source>
        <dbReference type="PROSITE" id="PS00794"/>
    </source>
</evidence>
<dbReference type="GO" id="GO:0003848">
    <property type="term" value="F:2-amino-4-hydroxy-6-hydroxymethyldihydropteridine diphosphokinase activity"/>
    <property type="evidence" value="ECO:0007669"/>
    <property type="project" value="UniProtKB-EC"/>
</dbReference>
<dbReference type="EC" id="2.7.6.3" evidence="9"/>
<feature type="domain" description="7,8-dihydro-6-hydroxymethylpterin-pyrophosphokinase" evidence="10">
    <location>
        <begin position="260"/>
        <end position="271"/>
    </location>
</feature>
<dbReference type="Gene3D" id="3.30.70.560">
    <property type="entry name" value="7,8-Dihydro-6-hydroxymethylpterin-pyrophosphokinase HPPK"/>
    <property type="match status" value="1"/>
</dbReference>
<comment type="function">
    <text evidence="9">Catalyzes the conversion of 7,8-dihydroneopterin to 6-hydroxymethyl-7,8-dihydropterin.</text>
</comment>
<comment type="similarity">
    <text evidence="9">Belongs to the DHNA family.</text>
</comment>
<comment type="pathway">
    <text evidence="2">Cofactor biosynthesis; tetrahydrofolate biosynthesis; 2-amino-4-hydroxy-6-hydroxymethyl-7,8-dihydropteridine diphosphate from 7,8-dihydroneopterin triphosphate: step 4/4.</text>
</comment>
<evidence type="ECO:0000256" key="6">
    <source>
        <dbReference type="ARBA" id="ARBA00022777"/>
    </source>
</evidence>
<evidence type="ECO:0000256" key="1">
    <source>
        <dbReference type="ARBA" id="ARBA00000198"/>
    </source>
</evidence>
<dbReference type="AlphaFoldDB" id="A0AB38XMS6"/>
<keyword evidence="5" id="KW-0547">Nucleotide-binding</keyword>
<dbReference type="EMBL" id="CP116394">
    <property type="protein sequence ID" value="WCE45677.1"/>
    <property type="molecule type" value="Genomic_DNA"/>
</dbReference>
<dbReference type="InterPro" id="IPR006156">
    <property type="entry name" value="Dihydroneopterin_aldolase"/>
</dbReference>
<comment type="catalytic activity">
    <reaction evidence="9">
        <text>7,8-dihydroneopterin = 6-hydroxymethyl-7,8-dihydropterin + glycolaldehyde</text>
        <dbReference type="Rhea" id="RHEA:10540"/>
        <dbReference type="ChEBI" id="CHEBI:17001"/>
        <dbReference type="ChEBI" id="CHEBI:17071"/>
        <dbReference type="ChEBI" id="CHEBI:44841"/>
        <dbReference type="EC" id="4.1.2.25"/>
    </reaction>
</comment>
<dbReference type="CDD" id="cd00534">
    <property type="entry name" value="DHNA_DHNTPE"/>
    <property type="match status" value="1"/>
</dbReference>
<dbReference type="Pfam" id="PF01288">
    <property type="entry name" value="HPPK"/>
    <property type="match status" value="1"/>
</dbReference>
<dbReference type="GO" id="GO:0046656">
    <property type="term" value="P:folic acid biosynthetic process"/>
    <property type="evidence" value="ECO:0007669"/>
    <property type="project" value="UniProtKB-UniRule"/>
</dbReference>
<accession>A0AB38XMS6</accession>
<evidence type="ECO:0000256" key="7">
    <source>
        <dbReference type="ARBA" id="ARBA00022840"/>
    </source>
</evidence>
<dbReference type="GO" id="GO:0005524">
    <property type="term" value="F:ATP binding"/>
    <property type="evidence" value="ECO:0007669"/>
    <property type="project" value="UniProtKB-KW"/>
</dbReference>
<dbReference type="SUPFAM" id="SSF55620">
    <property type="entry name" value="Tetrahydrobiopterin biosynthesis enzymes-like"/>
    <property type="match status" value="1"/>
</dbReference>
<comment type="catalytic activity">
    <reaction evidence="1">
        <text>6-hydroxymethyl-7,8-dihydropterin + ATP = (7,8-dihydropterin-6-yl)methyl diphosphate + AMP + H(+)</text>
        <dbReference type="Rhea" id="RHEA:11412"/>
        <dbReference type="ChEBI" id="CHEBI:15378"/>
        <dbReference type="ChEBI" id="CHEBI:30616"/>
        <dbReference type="ChEBI" id="CHEBI:44841"/>
        <dbReference type="ChEBI" id="CHEBI:72950"/>
        <dbReference type="ChEBI" id="CHEBI:456215"/>
        <dbReference type="EC" id="2.7.6.3"/>
    </reaction>
</comment>
<dbReference type="PANTHER" id="PTHR43071">
    <property type="entry name" value="2-AMINO-4-HYDROXY-6-HYDROXYMETHYLDIHYDROPTERIDINE PYROPHOSPHOKINASE"/>
    <property type="match status" value="1"/>
</dbReference>
<dbReference type="GO" id="GO:0004150">
    <property type="term" value="F:dihydroneopterin aldolase activity"/>
    <property type="evidence" value="ECO:0007669"/>
    <property type="project" value="UniProtKB-UniRule"/>
</dbReference>
<evidence type="ECO:0000313" key="11">
    <source>
        <dbReference type="EMBL" id="WCE45677.1"/>
    </source>
</evidence>
<dbReference type="Pfam" id="PF02152">
    <property type="entry name" value="FolB"/>
    <property type="match status" value="1"/>
</dbReference>
<evidence type="ECO:0000256" key="3">
    <source>
        <dbReference type="ARBA" id="ARBA00009640"/>
    </source>
</evidence>
<evidence type="ECO:0000256" key="9">
    <source>
        <dbReference type="RuleBase" id="RU362079"/>
    </source>
</evidence>
<dbReference type="EC" id="4.1.2.25" evidence="9"/>
<dbReference type="SMART" id="SM00905">
    <property type="entry name" value="FolB"/>
    <property type="match status" value="1"/>
</dbReference>
<sequence>MSDPKDCISLVGITGYGKHGVYDFEREEGQTFTADVDLYTDTRTAASTDNLENTIDYSVLAEDIRSILAGPPSNLIEQVAEHVARVALETGAVATRVCIHKPDAPIEAKAKDVTVTIWRGAEVVQTVSDLLAANSGDLPNGSKAAPVPDLDEAAARLPASGQTTLDIPATRTAVLALGANLADPIVTLRRAVADLDKVEGITVRQVSPLVRSAAVLEKDQQGQPDYLDAVLQVETSLAPLELLHECNRIEDAHGRIRTEHWGPRTLDIDIITIEGVHSQTEELTLPHPRARERAFVLVPWARMDPSAKLGTEAISDLAEVAPDRAGIKRTWENWLDVVEAAREDGEPAPFTGTLPLPSWEAVVRGNQTIRVVDDDGGFSPVGAIPKIPQPAPKKRGVFGRMWDFLRREPTPSPEPKDER</sequence>
<organism evidence="11 12">
    <name type="scientific">Winkia neuii subsp. anitrata</name>
    <dbReference type="NCBI Taxonomy" id="29318"/>
    <lineage>
        <taxon>Bacteria</taxon>
        <taxon>Bacillati</taxon>
        <taxon>Actinomycetota</taxon>
        <taxon>Actinomycetes</taxon>
        <taxon>Actinomycetales</taxon>
        <taxon>Actinomycetaceae</taxon>
        <taxon>Winkia</taxon>
    </lineage>
</organism>
<reference evidence="11" key="1">
    <citation type="submission" date="2023-01" db="EMBL/GenBank/DDBJ databases">
        <title>Comparative Genomic Analysis of the Clinically-Derived Winkia Strain NY0527 Provides Evidence into the Taxonomic Reassignment of Winkia neuii and Characterizes Their Virulence Traits.</title>
        <authorList>
            <person name="Cai X."/>
            <person name="Peng Y."/>
            <person name="Li M."/>
            <person name="Qiu Y."/>
            <person name="Wang Y."/>
            <person name="Xu L."/>
            <person name="Hou Q."/>
        </authorList>
    </citation>
    <scope>NUCLEOTIDE SEQUENCE</scope>
    <source>
        <strain evidence="11">NY0527</strain>
    </source>
</reference>
<dbReference type="NCBIfam" id="TIGR00525">
    <property type="entry name" value="folB"/>
    <property type="match status" value="1"/>
</dbReference>
<evidence type="ECO:0000256" key="4">
    <source>
        <dbReference type="ARBA" id="ARBA00022679"/>
    </source>
</evidence>
<evidence type="ECO:0000313" key="12">
    <source>
        <dbReference type="Proteomes" id="UP001211044"/>
    </source>
</evidence>
<dbReference type="PROSITE" id="PS00794">
    <property type="entry name" value="HPPK"/>
    <property type="match status" value="1"/>
</dbReference>
<dbReference type="InterPro" id="IPR035907">
    <property type="entry name" value="Hppk_sf"/>
</dbReference>
<dbReference type="NCBIfam" id="TIGR01498">
    <property type="entry name" value="folK"/>
    <property type="match status" value="1"/>
</dbReference>
<dbReference type="GO" id="GO:0046654">
    <property type="term" value="P:tetrahydrofolate biosynthetic process"/>
    <property type="evidence" value="ECO:0007669"/>
    <property type="project" value="UniProtKB-UniRule"/>
</dbReference>